<dbReference type="InterPro" id="IPR009057">
    <property type="entry name" value="Homeodomain-like_sf"/>
</dbReference>
<dbReference type="AlphaFoldDB" id="A0A915KYN8"/>
<dbReference type="SUPFAM" id="SSF46689">
    <property type="entry name" value="Homeodomain-like"/>
    <property type="match status" value="1"/>
</dbReference>
<dbReference type="GO" id="GO:0005634">
    <property type="term" value="C:nucleus"/>
    <property type="evidence" value="ECO:0007669"/>
    <property type="project" value="UniProtKB-SubCell"/>
</dbReference>
<dbReference type="Gene3D" id="1.10.10.60">
    <property type="entry name" value="Homeodomain-like"/>
    <property type="match status" value="1"/>
</dbReference>
<dbReference type="Proteomes" id="UP000887565">
    <property type="component" value="Unplaced"/>
</dbReference>
<dbReference type="WBParaSite" id="nRc.2.0.1.t42607-RA">
    <property type="protein sequence ID" value="nRc.2.0.1.t42607-RA"/>
    <property type="gene ID" value="nRc.2.0.1.g42607"/>
</dbReference>
<reference evidence="3" key="1">
    <citation type="submission" date="2022-11" db="UniProtKB">
        <authorList>
            <consortium name="WormBaseParasite"/>
        </authorList>
    </citation>
    <scope>IDENTIFICATION</scope>
</reference>
<proteinExistence type="predicted"/>
<keyword evidence="2" id="KW-1185">Reference proteome</keyword>
<name>A0A915KYN8_ROMCU</name>
<protein>
    <submittedName>
        <fullName evidence="3">HTH psq-type domain-containing protein</fullName>
    </submittedName>
</protein>
<evidence type="ECO:0000256" key="1">
    <source>
        <dbReference type="ARBA" id="ARBA00004123"/>
    </source>
</evidence>
<comment type="subcellular location">
    <subcellularLocation>
        <location evidence="1">Nucleus</location>
    </subcellularLocation>
</comment>
<evidence type="ECO:0000313" key="2">
    <source>
        <dbReference type="Proteomes" id="UP000887565"/>
    </source>
</evidence>
<evidence type="ECO:0000313" key="3">
    <source>
        <dbReference type="WBParaSite" id="nRc.2.0.1.t42607-RA"/>
    </source>
</evidence>
<sequence length="167" mass="18198">MPRNYKRKPGTRRYADYSTQSLNDALQACPDGMPCREAAEACGIPKSTLNRKMNSLASNAPARPIALSSESEASEFAACEICPLHPQKVLKKLPSETSSDAMTIASLFKSKGSGEGAKNVEAGGAKQQPVVSQVEDEAHQPVFGIKSYIHQFYDWKSAMPFDEVEGW</sequence>
<organism evidence="2 3">
    <name type="scientific">Romanomermis culicivorax</name>
    <name type="common">Nematode worm</name>
    <dbReference type="NCBI Taxonomy" id="13658"/>
    <lineage>
        <taxon>Eukaryota</taxon>
        <taxon>Metazoa</taxon>
        <taxon>Ecdysozoa</taxon>
        <taxon>Nematoda</taxon>
        <taxon>Enoplea</taxon>
        <taxon>Dorylaimia</taxon>
        <taxon>Mermithida</taxon>
        <taxon>Mermithoidea</taxon>
        <taxon>Mermithidae</taxon>
        <taxon>Romanomermis</taxon>
    </lineage>
</organism>
<accession>A0A915KYN8</accession>